<dbReference type="InterPro" id="IPR005770">
    <property type="entry name" value="PhnD"/>
</dbReference>
<dbReference type="PANTHER" id="PTHR35841">
    <property type="entry name" value="PHOSPHONATES-BINDING PERIPLASMIC PROTEIN"/>
    <property type="match status" value="1"/>
</dbReference>
<proteinExistence type="inferred from homology"/>
<protein>
    <submittedName>
        <fullName evidence="3">Phosphonate ABC transporter, periplasmic phosphonate-binding protein</fullName>
    </submittedName>
</protein>
<comment type="similarity">
    <text evidence="1">Belongs to the phosphate/phosphite/phosphonate binding protein family.</text>
</comment>
<dbReference type="OrthoDB" id="9776786at2"/>
<evidence type="ECO:0000256" key="1">
    <source>
        <dbReference type="ARBA" id="ARBA00007162"/>
    </source>
</evidence>
<comment type="caution">
    <text evidence="3">The sequence shown here is derived from an EMBL/GenBank/DDBJ whole genome shotgun (WGS) entry which is preliminary data.</text>
</comment>
<dbReference type="PANTHER" id="PTHR35841:SF1">
    <property type="entry name" value="PHOSPHONATES-BINDING PERIPLASMIC PROTEIN"/>
    <property type="match status" value="1"/>
</dbReference>
<dbReference type="STRING" id="1313304.CALK_2253"/>
<name>U7D915_9BACT</name>
<keyword evidence="2" id="KW-0732">Signal</keyword>
<dbReference type="Pfam" id="PF12974">
    <property type="entry name" value="Phosphonate-bd"/>
    <property type="match status" value="1"/>
</dbReference>
<sequence length="252" mass="28314">MNGIEGMEELQRRYSDFQELLSERMGVEFELFPLSDRTVVVTAMEFDQVDVALIGPADYVQMKGAVPDLEISAAIQRDMYHACFIVRKDSPLKTLDDLRGKRLSLKEPGSGSGHIAPSSILIENNFDLDRDLDILFLGDAAPAAVQSGEVDAMADGIRVYNRLVEEDGPGVWRLLHEGPPLPQDPFVVNPNLPEDFKQEFARLLLDDQEEILNTILQNEANRKYNNASIVSIDDSDFDIMRETYRVLGIDLN</sequence>
<dbReference type="EMBL" id="ASJR01000027">
    <property type="protein sequence ID" value="ERP30885.1"/>
    <property type="molecule type" value="Genomic_DNA"/>
</dbReference>
<reference evidence="3 4" key="1">
    <citation type="journal article" date="2013" name="Environ. Microbiol.">
        <title>Genome analysis of Chitinivibrio alkaliphilus gen. nov., sp. nov., a novel extremely haloalkaliphilic anaerobic chitinolytic bacterium from the candidate phylum Termite Group 3.</title>
        <authorList>
            <person name="Sorokin D.Y."/>
            <person name="Gumerov V.M."/>
            <person name="Rakitin A.L."/>
            <person name="Beletsky A.V."/>
            <person name="Damste J.S."/>
            <person name="Muyzer G."/>
            <person name="Mardanov A.V."/>
            <person name="Ravin N.V."/>
        </authorList>
    </citation>
    <scope>NUCLEOTIDE SEQUENCE [LARGE SCALE GENOMIC DNA]</scope>
    <source>
        <strain evidence="3 4">ACht1</strain>
    </source>
</reference>
<dbReference type="eggNOG" id="COG3221">
    <property type="taxonomic scope" value="Bacteria"/>
</dbReference>
<keyword evidence="4" id="KW-1185">Reference proteome</keyword>
<dbReference type="Proteomes" id="UP000017148">
    <property type="component" value="Unassembled WGS sequence"/>
</dbReference>
<gene>
    <name evidence="3" type="ORF">CALK_2253</name>
</gene>
<evidence type="ECO:0000256" key="2">
    <source>
        <dbReference type="ARBA" id="ARBA00022729"/>
    </source>
</evidence>
<dbReference type="GO" id="GO:0043190">
    <property type="term" value="C:ATP-binding cassette (ABC) transporter complex"/>
    <property type="evidence" value="ECO:0007669"/>
    <property type="project" value="InterPro"/>
</dbReference>
<dbReference type="SUPFAM" id="SSF53850">
    <property type="entry name" value="Periplasmic binding protein-like II"/>
    <property type="match status" value="1"/>
</dbReference>
<dbReference type="AlphaFoldDB" id="U7D915"/>
<accession>U7D915</accession>
<evidence type="ECO:0000313" key="3">
    <source>
        <dbReference type="EMBL" id="ERP30885.1"/>
    </source>
</evidence>
<evidence type="ECO:0000313" key="4">
    <source>
        <dbReference type="Proteomes" id="UP000017148"/>
    </source>
</evidence>
<dbReference type="Gene3D" id="3.40.190.10">
    <property type="entry name" value="Periplasmic binding protein-like II"/>
    <property type="match status" value="2"/>
</dbReference>
<dbReference type="GO" id="GO:0055085">
    <property type="term" value="P:transmembrane transport"/>
    <property type="evidence" value="ECO:0007669"/>
    <property type="project" value="InterPro"/>
</dbReference>
<organism evidence="3 4">
    <name type="scientific">Chitinivibrio alkaliphilus ACht1</name>
    <dbReference type="NCBI Taxonomy" id="1313304"/>
    <lineage>
        <taxon>Bacteria</taxon>
        <taxon>Pseudomonadati</taxon>
        <taxon>Fibrobacterota</taxon>
        <taxon>Chitinivibrionia</taxon>
        <taxon>Chitinivibrionales</taxon>
        <taxon>Chitinivibrionaceae</taxon>
        <taxon>Chitinivibrio</taxon>
    </lineage>
</organism>
<dbReference type="NCBIfam" id="TIGR01098">
    <property type="entry name" value="3A0109s03R"/>
    <property type="match status" value="1"/>
</dbReference>